<feature type="domain" description="PAS" evidence="9">
    <location>
        <begin position="257"/>
        <end position="315"/>
    </location>
</feature>
<dbReference type="EC" id="2.7.13.3" evidence="2"/>
<dbReference type="InterPro" id="IPR001610">
    <property type="entry name" value="PAC"/>
</dbReference>
<evidence type="ECO:0000259" key="9">
    <source>
        <dbReference type="PROSITE" id="PS50112"/>
    </source>
</evidence>
<dbReference type="SMART" id="SM00065">
    <property type="entry name" value="GAF"/>
    <property type="match status" value="1"/>
</dbReference>
<dbReference type="InterPro" id="IPR000014">
    <property type="entry name" value="PAS"/>
</dbReference>
<evidence type="ECO:0000256" key="4">
    <source>
        <dbReference type="ARBA" id="ARBA00022679"/>
    </source>
</evidence>
<dbReference type="Pfam" id="PF02518">
    <property type="entry name" value="HATPase_c"/>
    <property type="match status" value="1"/>
</dbReference>
<dbReference type="PANTHER" id="PTHR43304:SF1">
    <property type="entry name" value="PAC DOMAIN-CONTAINING PROTEIN"/>
    <property type="match status" value="1"/>
</dbReference>
<dbReference type="InterPro" id="IPR035965">
    <property type="entry name" value="PAS-like_dom_sf"/>
</dbReference>
<evidence type="ECO:0000256" key="1">
    <source>
        <dbReference type="ARBA" id="ARBA00000085"/>
    </source>
</evidence>
<feature type="domain" description="PAS" evidence="9">
    <location>
        <begin position="136"/>
        <end position="206"/>
    </location>
</feature>
<organism evidence="11 12">
    <name type="scientific">Halorubrum laminariae</name>
    <dbReference type="NCBI Taxonomy" id="1433523"/>
    <lineage>
        <taxon>Archaea</taxon>
        <taxon>Methanobacteriati</taxon>
        <taxon>Methanobacteriota</taxon>
        <taxon>Stenosarchaea group</taxon>
        <taxon>Halobacteria</taxon>
        <taxon>Halobacteriales</taxon>
        <taxon>Haloferacaceae</taxon>
        <taxon>Halorubrum</taxon>
    </lineage>
</organism>
<evidence type="ECO:0000259" key="7">
    <source>
        <dbReference type="PROSITE" id="PS50109"/>
    </source>
</evidence>
<evidence type="ECO:0000259" key="10">
    <source>
        <dbReference type="PROSITE" id="PS50113"/>
    </source>
</evidence>
<name>A0ABD6C462_9EURY</name>
<dbReference type="InterPro" id="IPR052162">
    <property type="entry name" value="Sensor_kinase/Photoreceptor"/>
</dbReference>
<feature type="domain" description="PAC" evidence="10">
    <location>
        <begin position="329"/>
        <end position="379"/>
    </location>
</feature>
<dbReference type="CDD" id="cd00075">
    <property type="entry name" value="HATPase"/>
    <property type="match status" value="1"/>
</dbReference>
<evidence type="ECO:0000256" key="5">
    <source>
        <dbReference type="ARBA" id="ARBA00022777"/>
    </source>
</evidence>
<evidence type="ECO:0000313" key="12">
    <source>
        <dbReference type="Proteomes" id="UP001597185"/>
    </source>
</evidence>
<feature type="domain" description="Response regulatory" evidence="8">
    <location>
        <begin position="9"/>
        <end position="125"/>
    </location>
</feature>
<dbReference type="CDD" id="cd00082">
    <property type="entry name" value="HisKA"/>
    <property type="match status" value="1"/>
</dbReference>
<keyword evidence="4" id="KW-0808">Transferase</keyword>
<dbReference type="SMART" id="SM00387">
    <property type="entry name" value="HATPase_c"/>
    <property type="match status" value="1"/>
</dbReference>
<dbReference type="SMART" id="SM00388">
    <property type="entry name" value="HisKA"/>
    <property type="match status" value="1"/>
</dbReference>
<dbReference type="InterPro" id="IPR001789">
    <property type="entry name" value="Sig_transdc_resp-reg_receiver"/>
</dbReference>
<dbReference type="InterPro" id="IPR029016">
    <property type="entry name" value="GAF-like_dom_sf"/>
</dbReference>
<dbReference type="Pfam" id="PF13185">
    <property type="entry name" value="GAF_2"/>
    <property type="match status" value="1"/>
</dbReference>
<keyword evidence="5" id="KW-0418">Kinase</keyword>
<dbReference type="SUPFAM" id="SSF55785">
    <property type="entry name" value="PYP-like sensor domain (PAS domain)"/>
    <property type="match status" value="3"/>
</dbReference>
<dbReference type="InterPro" id="IPR036890">
    <property type="entry name" value="HATPase_C_sf"/>
</dbReference>
<dbReference type="PROSITE" id="PS50110">
    <property type="entry name" value="RESPONSE_REGULATORY"/>
    <property type="match status" value="1"/>
</dbReference>
<dbReference type="PROSITE" id="PS50112">
    <property type="entry name" value="PAS"/>
    <property type="match status" value="3"/>
</dbReference>
<keyword evidence="12" id="KW-1185">Reference proteome</keyword>
<dbReference type="InterPro" id="IPR003018">
    <property type="entry name" value="GAF"/>
</dbReference>
<dbReference type="InterPro" id="IPR036097">
    <property type="entry name" value="HisK_dim/P_sf"/>
</dbReference>
<comment type="caution">
    <text evidence="11">The sequence shown here is derived from an EMBL/GenBank/DDBJ whole genome shotgun (WGS) entry which is preliminary data.</text>
</comment>
<dbReference type="Pfam" id="PF00072">
    <property type="entry name" value="Response_reg"/>
    <property type="match status" value="1"/>
</dbReference>
<dbReference type="Proteomes" id="UP001597185">
    <property type="component" value="Unassembled WGS sequence"/>
</dbReference>
<dbReference type="SMART" id="SM00086">
    <property type="entry name" value="PAC"/>
    <property type="match status" value="2"/>
</dbReference>
<dbReference type="Gene3D" id="3.30.565.10">
    <property type="entry name" value="Histidine kinase-like ATPase, C-terminal domain"/>
    <property type="match status" value="1"/>
</dbReference>
<dbReference type="Pfam" id="PF00512">
    <property type="entry name" value="HisKA"/>
    <property type="match status" value="1"/>
</dbReference>
<dbReference type="SMART" id="SM00091">
    <property type="entry name" value="PAS"/>
    <property type="match status" value="3"/>
</dbReference>
<dbReference type="InterPro" id="IPR004358">
    <property type="entry name" value="Sig_transdc_His_kin-like_C"/>
</dbReference>
<dbReference type="InterPro" id="IPR011006">
    <property type="entry name" value="CheY-like_superfamily"/>
</dbReference>
<feature type="modified residue" description="4-aspartylphosphate" evidence="6">
    <location>
        <position position="60"/>
    </location>
</feature>
<dbReference type="RefSeq" id="WP_256418780.1">
    <property type="nucleotide sequence ID" value="NZ_JANHDL010000008.1"/>
</dbReference>
<dbReference type="GO" id="GO:0004673">
    <property type="term" value="F:protein histidine kinase activity"/>
    <property type="evidence" value="ECO:0007669"/>
    <property type="project" value="UniProtKB-EC"/>
</dbReference>
<evidence type="ECO:0000256" key="2">
    <source>
        <dbReference type="ARBA" id="ARBA00012438"/>
    </source>
</evidence>
<dbReference type="Pfam" id="PF13426">
    <property type="entry name" value="PAS_9"/>
    <property type="match status" value="2"/>
</dbReference>
<evidence type="ECO:0000256" key="6">
    <source>
        <dbReference type="PROSITE-ProRule" id="PRU00169"/>
    </source>
</evidence>
<dbReference type="EMBL" id="JBHUDB010000024">
    <property type="protein sequence ID" value="MFD1572131.1"/>
    <property type="molecule type" value="Genomic_DNA"/>
</dbReference>
<reference evidence="11 12" key="1">
    <citation type="journal article" date="2019" name="Int. J. Syst. Evol. Microbiol.">
        <title>The Global Catalogue of Microorganisms (GCM) 10K type strain sequencing project: providing services to taxonomists for standard genome sequencing and annotation.</title>
        <authorList>
            <consortium name="The Broad Institute Genomics Platform"/>
            <consortium name="The Broad Institute Genome Sequencing Center for Infectious Disease"/>
            <person name="Wu L."/>
            <person name="Ma J."/>
        </authorList>
    </citation>
    <scope>NUCLEOTIDE SEQUENCE [LARGE SCALE GENOMIC DNA]</scope>
    <source>
        <strain evidence="11 12">CGMCC 1.12689</strain>
    </source>
</reference>
<feature type="domain" description="Histidine kinase" evidence="7">
    <location>
        <begin position="677"/>
        <end position="865"/>
    </location>
</feature>
<dbReference type="SUPFAM" id="SSF47384">
    <property type="entry name" value="Homodimeric domain of signal transducing histidine kinase"/>
    <property type="match status" value="1"/>
</dbReference>
<dbReference type="SMART" id="SM00448">
    <property type="entry name" value="REC"/>
    <property type="match status" value="1"/>
</dbReference>
<evidence type="ECO:0000259" key="8">
    <source>
        <dbReference type="PROSITE" id="PS50110"/>
    </source>
</evidence>
<gene>
    <name evidence="11" type="ORF">ACFR9T_16360</name>
</gene>
<dbReference type="Gene3D" id="3.40.50.2300">
    <property type="match status" value="1"/>
</dbReference>
<protein>
    <recommendedName>
        <fullName evidence="2">histidine kinase</fullName>
        <ecNumber evidence="2">2.7.13.3</ecNumber>
    </recommendedName>
</protein>
<dbReference type="NCBIfam" id="TIGR00229">
    <property type="entry name" value="sensory_box"/>
    <property type="match status" value="3"/>
</dbReference>
<sequence length="871" mass="97031">MSVAQATIRVLHVDDHREFADLTATSLKREDDCFSVDTAPNADVALDKLADGQFDCVVSDYDMPRQNGLELLDAVRDQYPDLPFILFTGKGSEEVASDAISAGVTDYLQKEPGAEQYTVLANRIRNAVDRSRARAEQQRQLDAIETAREGISILNENRRFIYANQAYADLYGYSSDELIGESWELLYRNEDREKIRTEILPTVDSEGYWSGETIGLRADGETFIEDHALALTDSDELICTVRDATTETEQAQELEEARARLEALFEHSPDMINIHDSDGIICDVNQRFCEELGYDESEISGEGVWTVDPNIDPEDLRARLAATETGERFRAETQFQRHDGSTIPVEVHVVRLDLADNDRFVVLSRDITEQKAREQELAQLTERYQAFIEHSSDILSVVDETGEMQFMSPAAEHLFGYSPGDLEGENAFDYFHPDDRKRVSKAFYEMIEQSGSVTERVEYRFRHADGSWMWVETIGSNETGTSIDGYVLTTRDISQQKEREQQLQALHGTAYELLAADSREEIAAIGVEAARDIIGLDANVCNLYDADRDLLVPVSSTSEADDLIGDPPAFSQGDSIAWRVFEHGEAQAIDDIRTDPDVYNAETPIRSELHLPLDDHGILVAGSPTESAFDEEDLVLGKLLARGITVALDTLKQTEQLQNREAELAQQNERLEQFASFVSHDLQNPLAVAEGYLELAREDCESDHLDTVAETHDRMRALIDDLLTLARDTDPVGNQTSVSLNDLSMESWDHINTEHATLENRIAKHIQADRSQLKRLLVNLFQNAVEHGGDDVTVTVGSLPDGFYVEDDGSGIPADEQADVFESGYSTTTDGTGLGLAIVSEVVEAHDWNIHVTEGSNGGARFEITDDQLGG</sequence>
<dbReference type="PRINTS" id="PR00344">
    <property type="entry name" value="BCTRLSENSOR"/>
</dbReference>
<dbReference type="PROSITE" id="PS50113">
    <property type="entry name" value="PAC"/>
    <property type="match status" value="2"/>
</dbReference>
<dbReference type="InterPro" id="IPR003594">
    <property type="entry name" value="HATPase_dom"/>
</dbReference>
<feature type="domain" description="PAS" evidence="9">
    <location>
        <begin position="380"/>
        <end position="450"/>
    </location>
</feature>
<feature type="domain" description="PAC" evidence="10">
    <location>
        <begin position="455"/>
        <end position="505"/>
    </location>
</feature>
<dbReference type="PANTHER" id="PTHR43304">
    <property type="entry name" value="PHYTOCHROME-LIKE PROTEIN CPH1"/>
    <property type="match status" value="1"/>
</dbReference>
<evidence type="ECO:0000256" key="3">
    <source>
        <dbReference type="ARBA" id="ARBA00022553"/>
    </source>
</evidence>
<dbReference type="InterPro" id="IPR013655">
    <property type="entry name" value="PAS_fold_3"/>
</dbReference>
<dbReference type="SUPFAM" id="SSF55781">
    <property type="entry name" value="GAF domain-like"/>
    <property type="match status" value="1"/>
</dbReference>
<dbReference type="CDD" id="cd00156">
    <property type="entry name" value="REC"/>
    <property type="match status" value="1"/>
</dbReference>
<dbReference type="InterPro" id="IPR000700">
    <property type="entry name" value="PAS-assoc_C"/>
</dbReference>
<dbReference type="SUPFAM" id="SSF52172">
    <property type="entry name" value="CheY-like"/>
    <property type="match status" value="1"/>
</dbReference>
<accession>A0ABD6C462</accession>
<dbReference type="Pfam" id="PF08447">
    <property type="entry name" value="PAS_3"/>
    <property type="match status" value="1"/>
</dbReference>
<dbReference type="PROSITE" id="PS50109">
    <property type="entry name" value="HIS_KIN"/>
    <property type="match status" value="1"/>
</dbReference>
<dbReference type="AlphaFoldDB" id="A0ABD6C462"/>
<proteinExistence type="predicted"/>
<dbReference type="Gene3D" id="1.10.287.130">
    <property type="match status" value="1"/>
</dbReference>
<evidence type="ECO:0000313" key="11">
    <source>
        <dbReference type="EMBL" id="MFD1572131.1"/>
    </source>
</evidence>
<keyword evidence="3 6" id="KW-0597">Phosphoprotein</keyword>
<dbReference type="CDD" id="cd00130">
    <property type="entry name" value="PAS"/>
    <property type="match status" value="3"/>
</dbReference>
<dbReference type="InterPro" id="IPR003661">
    <property type="entry name" value="HisK_dim/P_dom"/>
</dbReference>
<comment type="catalytic activity">
    <reaction evidence="1">
        <text>ATP + protein L-histidine = ADP + protein N-phospho-L-histidine.</text>
        <dbReference type="EC" id="2.7.13.3"/>
    </reaction>
</comment>
<dbReference type="Gene3D" id="3.30.450.40">
    <property type="match status" value="1"/>
</dbReference>
<dbReference type="InterPro" id="IPR005467">
    <property type="entry name" value="His_kinase_dom"/>
</dbReference>
<dbReference type="SUPFAM" id="SSF55874">
    <property type="entry name" value="ATPase domain of HSP90 chaperone/DNA topoisomerase II/histidine kinase"/>
    <property type="match status" value="1"/>
</dbReference>
<dbReference type="Gene3D" id="3.30.450.20">
    <property type="entry name" value="PAS domain"/>
    <property type="match status" value="3"/>
</dbReference>